<feature type="active site" description="Proton donor" evidence="4">
    <location>
        <position position="161"/>
    </location>
</feature>
<dbReference type="GO" id="GO:0005975">
    <property type="term" value="P:carbohydrate metabolic process"/>
    <property type="evidence" value="ECO:0007669"/>
    <property type="project" value="InterPro"/>
</dbReference>
<dbReference type="GO" id="GO:0004565">
    <property type="term" value="F:beta-galactosidase activity"/>
    <property type="evidence" value="ECO:0007669"/>
    <property type="project" value="InterPro"/>
</dbReference>
<evidence type="ECO:0000256" key="4">
    <source>
        <dbReference type="PIRSR" id="PIRSR006336-1"/>
    </source>
</evidence>
<evidence type="ECO:0000259" key="6">
    <source>
        <dbReference type="Pfam" id="PF01301"/>
    </source>
</evidence>
<dbReference type="Pfam" id="PF21467">
    <property type="entry name" value="BetaGal_gal-bd"/>
    <property type="match status" value="1"/>
</dbReference>
<dbReference type="SUPFAM" id="SSF49785">
    <property type="entry name" value="Galactose-binding domain-like"/>
    <property type="match status" value="1"/>
</dbReference>
<dbReference type="PANTHER" id="PTHR23421">
    <property type="entry name" value="BETA-GALACTOSIDASE RELATED"/>
    <property type="match status" value="1"/>
</dbReference>
<feature type="domain" description="Beta-galactosidase galactose-binding" evidence="8">
    <location>
        <begin position="510"/>
        <end position="568"/>
    </location>
</feature>
<gene>
    <name evidence="9" type="ORF">I2501_26240</name>
</gene>
<proteinExistence type="inferred from homology"/>
<evidence type="ECO:0000256" key="2">
    <source>
        <dbReference type="ARBA" id="ARBA00022801"/>
    </source>
</evidence>
<evidence type="ECO:0000259" key="8">
    <source>
        <dbReference type="Pfam" id="PF21467"/>
    </source>
</evidence>
<feature type="domain" description="Beta-galactosidase 1-like first all-beta" evidence="7">
    <location>
        <begin position="378"/>
        <end position="488"/>
    </location>
</feature>
<dbReference type="InterPro" id="IPR001944">
    <property type="entry name" value="Glycoside_Hdrlase_35"/>
</dbReference>
<dbReference type="Proteomes" id="UP000657385">
    <property type="component" value="Unassembled WGS sequence"/>
</dbReference>
<reference evidence="9" key="1">
    <citation type="submission" date="2020-11" db="EMBL/GenBank/DDBJ databases">
        <title>Isolation and identification of active actinomycetes.</title>
        <authorList>
            <person name="Yu B."/>
        </authorList>
    </citation>
    <scope>NUCLEOTIDE SEQUENCE</scope>
    <source>
        <strain evidence="9">NEAU-YB345</strain>
    </source>
</reference>
<evidence type="ECO:0000256" key="3">
    <source>
        <dbReference type="ARBA" id="ARBA00023295"/>
    </source>
</evidence>
<dbReference type="InterPro" id="IPR008979">
    <property type="entry name" value="Galactose-bd-like_sf"/>
</dbReference>
<dbReference type="Gene3D" id="2.60.120.260">
    <property type="entry name" value="Galactose-binding domain-like"/>
    <property type="match status" value="2"/>
</dbReference>
<evidence type="ECO:0000313" key="9">
    <source>
        <dbReference type="EMBL" id="MBF9071527.1"/>
    </source>
</evidence>
<evidence type="ECO:0000256" key="1">
    <source>
        <dbReference type="ARBA" id="ARBA00009809"/>
    </source>
</evidence>
<dbReference type="InterPro" id="IPR031330">
    <property type="entry name" value="Gly_Hdrlase_35_cat"/>
</dbReference>
<organism evidence="9 10">
    <name type="scientific">Streptacidiphilus fuscans</name>
    <dbReference type="NCBI Taxonomy" id="2789292"/>
    <lineage>
        <taxon>Bacteria</taxon>
        <taxon>Bacillati</taxon>
        <taxon>Actinomycetota</taxon>
        <taxon>Actinomycetes</taxon>
        <taxon>Kitasatosporales</taxon>
        <taxon>Streptomycetaceae</taxon>
        <taxon>Streptacidiphilus</taxon>
    </lineage>
</organism>
<sequence>MTLAETLADSRTGFLRDGVPHQIVAAAVHYFRIRPEQWRDRLLRLRAMGVNTVETYVAWNVHERERGSFDFDGAQDVVGFVRLAGELGLDVIARPGPYICAEWEFGGLPAWLLADRSLRLRRTDAAYLAAVDAWFDELLPRLTPLQDHCGGPIVAVGVENEYGSYGNDTAYLAYLHEGLRARGVTCLLFTADGAEDGFQLGGRLPGVLTTGTFGSRPEEALACLRRHQPHGPLVCMEFWNGWFDHWGRPHRVREADDAAQALDALLAAGASVNIYMGHGGTNFGWWNGANHDGTNYLPTATSYDYDAPVGEAGELTAKFHAFRAVIERRIGPVPHPLPELPPRLAPQSARPSGRVALRDCLDLLSTLDPCKPSQWLEPEPMETVGQSLGLIQYRTRLRGPLARTELRIDGLADRAQVFLNGEAIGVLERNHPDRSITLSVPDGGAELELLVENQGRINYGPRLEDRKGITGGVRLDGQYQFGWEIRPLPLDPLPELPFAATATSMGAGQPAFHRFALDVTEPADGFLALPGWTKGVVWLNGFCLGRYWEIGPQRTLYAPAPLWRSGRNEVVVLELHQPGAEVELRDAPDLGPTETARCDF</sequence>
<dbReference type="EMBL" id="JADPRT010000012">
    <property type="protein sequence ID" value="MBF9071527.1"/>
    <property type="molecule type" value="Genomic_DNA"/>
</dbReference>
<dbReference type="InterPro" id="IPR048912">
    <property type="entry name" value="BetaGal1-like_ABD1"/>
</dbReference>
<comment type="similarity">
    <text evidence="1 5">Belongs to the glycosyl hydrolase 35 family.</text>
</comment>
<dbReference type="InterPro" id="IPR026283">
    <property type="entry name" value="B-gal_1-like"/>
</dbReference>
<keyword evidence="3" id="KW-0326">Glycosidase</keyword>
<dbReference type="PIRSF" id="PIRSF006336">
    <property type="entry name" value="B-gal"/>
    <property type="match status" value="1"/>
</dbReference>
<dbReference type="SUPFAM" id="SSF51445">
    <property type="entry name" value="(Trans)glycosidases"/>
    <property type="match status" value="1"/>
</dbReference>
<accession>A0A931B8N2</accession>
<dbReference type="AlphaFoldDB" id="A0A931B8N2"/>
<protein>
    <submittedName>
        <fullName evidence="9">Beta-galactosidase</fullName>
    </submittedName>
</protein>
<dbReference type="FunFam" id="3.20.20.80:FF:000115">
    <property type="entry name" value="Beta-galactosidase"/>
    <property type="match status" value="1"/>
</dbReference>
<keyword evidence="10" id="KW-1185">Reference proteome</keyword>
<dbReference type="Gene3D" id="3.20.20.80">
    <property type="entry name" value="Glycosidases"/>
    <property type="match status" value="1"/>
</dbReference>
<dbReference type="Pfam" id="PF01301">
    <property type="entry name" value="Glyco_hydro_35"/>
    <property type="match status" value="1"/>
</dbReference>
<dbReference type="PRINTS" id="PR00742">
    <property type="entry name" value="GLHYDRLASE35"/>
</dbReference>
<name>A0A931B8N2_9ACTN</name>
<feature type="active site" description="Nucleophile" evidence="4">
    <location>
        <position position="237"/>
    </location>
</feature>
<comment type="caution">
    <text evidence="9">The sequence shown here is derived from an EMBL/GenBank/DDBJ whole genome shotgun (WGS) entry which is preliminary data.</text>
</comment>
<evidence type="ECO:0000313" key="10">
    <source>
        <dbReference type="Proteomes" id="UP000657385"/>
    </source>
</evidence>
<feature type="domain" description="Glycoside hydrolase 35 catalytic" evidence="6">
    <location>
        <begin position="14"/>
        <end position="327"/>
    </location>
</feature>
<dbReference type="InterPro" id="IPR017853">
    <property type="entry name" value="GH"/>
</dbReference>
<dbReference type="InterPro" id="IPR048913">
    <property type="entry name" value="BetaGal_gal-bd"/>
</dbReference>
<evidence type="ECO:0000256" key="5">
    <source>
        <dbReference type="RuleBase" id="RU003679"/>
    </source>
</evidence>
<keyword evidence="2" id="KW-0378">Hydrolase</keyword>
<dbReference type="Pfam" id="PF21317">
    <property type="entry name" value="BetaGal_ABD_1"/>
    <property type="match status" value="1"/>
</dbReference>
<evidence type="ECO:0000259" key="7">
    <source>
        <dbReference type="Pfam" id="PF21317"/>
    </source>
</evidence>